<proteinExistence type="predicted"/>
<dbReference type="Proteomes" id="UP000184693">
    <property type="component" value="Unassembled WGS sequence"/>
</dbReference>
<keyword evidence="2" id="KW-0479">Metal-binding</keyword>
<dbReference type="PANTHER" id="PTHR44379">
    <property type="entry name" value="OXIDOREDUCTASE WITH IRON-SULFUR SUBUNIT"/>
    <property type="match status" value="1"/>
</dbReference>
<dbReference type="EMBL" id="FSRU01000001">
    <property type="protein sequence ID" value="SIO43207.1"/>
    <property type="molecule type" value="Genomic_DNA"/>
</dbReference>
<reference evidence="9 10" key="1">
    <citation type="submission" date="2016-11" db="EMBL/GenBank/DDBJ databases">
        <authorList>
            <person name="Jaros S."/>
            <person name="Januszkiewicz K."/>
            <person name="Wedrychowicz H."/>
        </authorList>
    </citation>
    <scope>NUCLEOTIDE SEQUENCE [LARGE SCALE GENOMIC DNA]</scope>
    <source>
        <strain evidence="8 9">GAS86</strain>
        <strain evidence="7 10">GAS95</strain>
    </source>
</reference>
<evidence type="ECO:0000256" key="4">
    <source>
        <dbReference type="ARBA" id="ARBA00023004"/>
    </source>
</evidence>
<dbReference type="Pfam" id="PF01799">
    <property type="entry name" value="Fer2_2"/>
    <property type="match status" value="1"/>
</dbReference>
<dbReference type="Gene3D" id="3.10.20.30">
    <property type="match status" value="1"/>
</dbReference>
<dbReference type="GO" id="GO:0016491">
    <property type="term" value="F:oxidoreductase activity"/>
    <property type="evidence" value="ECO:0007669"/>
    <property type="project" value="UniProtKB-KW"/>
</dbReference>
<gene>
    <name evidence="7" type="ORF">SAMN05444165_3142</name>
    <name evidence="8" type="ORF">SAMN05444168_5513</name>
</gene>
<dbReference type="Pfam" id="PF00111">
    <property type="entry name" value="Fer2"/>
    <property type="match status" value="1"/>
</dbReference>
<accession>A0A1N6JG72</accession>
<dbReference type="Gene3D" id="1.10.150.120">
    <property type="entry name" value="[2Fe-2S]-binding domain"/>
    <property type="match status" value="1"/>
</dbReference>
<keyword evidence="5" id="KW-0411">Iron-sulfur</keyword>
<keyword evidence="1" id="KW-0001">2Fe-2S</keyword>
<dbReference type="SUPFAM" id="SSF54292">
    <property type="entry name" value="2Fe-2S ferredoxin-like"/>
    <property type="match status" value="1"/>
</dbReference>
<dbReference type="InterPro" id="IPR036010">
    <property type="entry name" value="2Fe-2S_ferredoxin-like_sf"/>
</dbReference>
<dbReference type="OrthoDB" id="9179439at2"/>
<evidence type="ECO:0000313" key="7">
    <source>
        <dbReference type="EMBL" id="SIO43207.1"/>
    </source>
</evidence>
<keyword evidence="10" id="KW-1185">Reference proteome</keyword>
<dbReference type="InterPro" id="IPR012675">
    <property type="entry name" value="Beta-grasp_dom_sf"/>
</dbReference>
<dbReference type="GO" id="GO:0051537">
    <property type="term" value="F:2 iron, 2 sulfur cluster binding"/>
    <property type="evidence" value="ECO:0007669"/>
    <property type="project" value="UniProtKB-KW"/>
</dbReference>
<dbReference type="InterPro" id="IPR006058">
    <property type="entry name" value="2Fe2S_fd_BS"/>
</dbReference>
<keyword evidence="3" id="KW-0560">Oxidoreductase</keyword>
<dbReference type="CDD" id="cd00207">
    <property type="entry name" value="fer2"/>
    <property type="match status" value="1"/>
</dbReference>
<dbReference type="GO" id="GO:0046872">
    <property type="term" value="F:metal ion binding"/>
    <property type="evidence" value="ECO:0007669"/>
    <property type="project" value="UniProtKB-KW"/>
</dbReference>
<dbReference type="AlphaFoldDB" id="A0A1N6JG72"/>
<dbReference type="RefSeq" id="WP_074267483.1">
    <property type="nucleotide sequence ID" value="NZ_FSRM01000002.1"/>
</dbReference>
<evidence type="ECO:0000259" key="6">
    <source>
        <dbReference type="PROSITE" id="PS51085"/>
    </source>
</evidence>
<dbReference type="InterPro" id="IPR002888">
    <property type="entry name" value="2Fe-2S-bd"/>
</dbReference>
<organism evidence="7 10">
    <name type="scientific">Paraburkholderia phenazinium</name>
    <dbReference type="NCBI Taxonomy" id="60549"/>
    <lineage>
        <taxon>Bacteria</taxon>
        <taxon>Pseudomonadati</taxon>
        <taxon>Pseudomonadota</taxon>
        <taxon>Betaproteobacteria</taxon>
        <taxon>Burkholderiales</taxon>
        <taxon>Burkholderiaceae</taxon>
        <taxon>Paraburkholderia</taxon>
    </lineage>
</organism>
<evidence type="ECO:0000313" key="8">
    <source>
        <dbReference type="EMBL" id="SIO49613.1"/>
    </source>
</evidence>
<name>A0A1N6JG72_9BURK</name>
<dbReference type="PROSITE" id="PS51085">
    <property type="entry name" value="2FE2S_FER_2"/>
    <property type="match status" value="1"/>
</dbReference>
<protein>
    <submittedName>
        <fullName evidence="7">Isoquinoline 1-oxidoreductase, alpha subunit</fullName>
    </submittedName>
</protein>
<evidence type="ECO:0000256" key="1">
    <source>
        <dbReference type="ARBA" id="ARBA00022714"/>
    </source>
</evidence>
<evidence type="ECO:0000256" key="5">
    <source>
        <dbReference type="ARBA" id="ARBA00023014"/>
    </source>
</evidence>
<evidence type="ECO:0000256" key="2">
    <source>
        <dbReference type="ARBA" id="ARBA00022723"/>
    </source>
</evidence>
<keyword evidence="4" id="KW-0408">Iron</keyword>
<evidence type="ECO:0000256" key="3">
    <source>
        <dbReference type="ARBA" id="ARBA00023002"/>
    </source>
</evidence>
<dbReference type="PROSITE" id="PS00197">
    <property type="entry name" value="2FE2S_FER_1"/>
    <property type="match status" value="1"/>
</dbReference>
<dbReference type="EMBL" id="FSRM01000002">
    <property type="protein sequence ID" value="SIO49613.1"/>
    <property type="molecule type" value="Genomic_DNA"/>
</dbReference>
<dbReference type="InterPro" id="IPR051452">
    <property type="entry name" value="Diverse_Oxidoreductases"/>
</dbReference>
<evidence type="ECO:0000313" key="10">
    <source>
        <dbReference type="Proteomes" id="UP000185151"/>
    </source>
</evidence>
<dbReference type="SUPFAM" id="SSF47741">
    <property type="entry name" value="CO dehydrogenase ISP C-domain like"/>
    <property type="match status" value="1"/>
</dbReference>
<sequence length="154" mass="16716">MHKLRINGRTQPVTASPETPVLWVLRDELDMTGTRFGCGLGLCGACTIHLNGEAVRSCCIPVSAVEDNEITTVEAMGASVIGREIQKAWLEHEVPQCGYCQSGQMMSAMALLMKNTRPSDQDIDHAMNGNICRCGTYIQIREAIHAAAAALRKS</sequence>
<dbReference type="InterPro" id="IPR001041">
    <property type="entry name" value="2Fe-2S_ferredoxin-type"/>
</dbReference>
<dbReference type="InterPro" id="IPR036884">
    <property type="entry name" value="2Fe-2S-bd_dom_sf"/>
</dbReference>
<dbReference type="PANTHER" id="PTHR44379:SF2">
    <property type="entry name" value="BLR6218 PROTEIN"/>
    <property type="match status" value="1"/>
</dbReference>
<feature type="domain" description="2Fe-2S ferredoxin-type" evidence="6">
    <location>
        <begin position="2"/>
        <end position="76"/>
    </location>
</feature>
<evidence type="ECO:0000313" key="9">
    <source>
        <dbReference type="Proteomes" id="UP000184693"/>
    </source>
</evidence>
<dbReference type="Proteomes" id="UP000185151">
    <property type="component" value="Unassembled WGS sequence"/>
</dbReference>